<dbReference type="PANTHER" id="PTHR30619:SF1">
    <property type="entry name" value="RECOMBINATION PROTEIN 2"/>
    <property type="match status" value="1"/>
</dbReference>
<gene>
    <name evidence="2" type="ORF">DXB99_09035</name>
</gene>
<name>A0A3E4YA11_9FIRM</name>
<dbReference type="Proteomes" id="UP000260758">
    <property type="component" value="Unassembled WGS sequence"/>
</dbReference>
<proteinExistence type="predicted"/>
<dbReference type="Gene3D" id="3.60.15.10">
    <property type="entry name" value="Ribonuclease Z/Hydroxyacylglutathione hydrolase-like"/>
    <property type="match status" value="1"/>
</dbReference>
<dbReference type="SUPFAM" id="SSF56281">
    <property type="entry name" value="Metallo-hydrolase/oxidoreductase"/>
    <property type="match status" value="1"/>
</dbReference>
<dbReference type="Pfam" id="PF00753">
    <property type="entry name" value="Lactamase_B"/>
    <property type="match status" value="1"/>
</dbReference>
<dbReference type="InterPro" id="IPR052159">
    <property type="entry name" value="Competence_DNA_uptake"/>
</dbReference>
<accession>A0A3E4YA11</accession>
<sequence length="320" mass="35940">MKLQALSHYDDDMDTRYGDCIMLLDDTSLIVYDCGHQRHADEVEAYLEKHLAIKDVHIVISHNDSDHINGISALMEYLYENNYTVTLYTSLYLKATKEILDILDDDRRTEKATREHILELFNNIKDIVEKAEEYEFTVKNAEVDTKVSTGKIVGPTVDEFAAVVAEAIEKQSSGAKIDDETVMNAASVQLNIKIDDASEVLLCGDASPVYLHDLDKYDLIQLPHHGKLESAQKIFDALEDSYIKEFLVSDNTGSGATSGGSDKLIEYMKTEKMNAAYNTKNGVIKLPKETGYDGYGNGSSSERKVKLGGMDCNKWEWYCM</sequence>
<dbReference type="EMBL" id="QSTP01000008">
    <property type="protein sequence ID" value="RGM71331.1"/>
    <property type="molecule type" value="Genomic_DNA"/>
</dbReference>
<feature type="domain" description="Metallo-beta-lactamase" evidence="1">
    <location>
        <begin position="16"/>
        <end position="97"/>
    </location>
</feature>
<dbReference type="PANTHER" id="PTHR30619">
    <property type="entry name" value="DNA INTERNALIZATION/COMPETENCE PROTEIN COMEC/REC2"/>
    <property type="match status" value="1"/>
</dbReference>
<reference evidence="2 3" key="1">
    <citation type="submission" date="2018-08" db="EMBL/GenBank/DDBJ databases">
        <title>A genome reference for cultivated species of the human gut microbiota.</title>
        <authorList>
            <person name="Zou Y."/>
            <person name="Xue W."/>
            <person name="Luo G."/>
        </authorList>
    </citation>
    <scope>NUCLEOTIDE SEQUENCE [LARGE SCALE GENOMIC DNA]</scope>
    <source>
        <strain evidence="2 3">OM07-13</strain>
    </source>
</reference>
<dbReference type="InterPro" id="IPR001279">
    <property type="entry name" value="Metallo-B-lactamas"/>
</dbReference>
<organism evidence="2 3">
    <name type="scientific">Agathobacter rectalis</name>
    <dbReference type="NCBI Taxonomy" id="39491"/>
    <lineage>
        <taxon>Bacteria</taxon>
        <taxon>Bacillati</taxon>
        <taxon>Bacillota</taxon>
        <taxon>Clostridia</taxon>
        <taxon>Lachnospirales</taxon>
        <taxon>Lachnospiraceae</taxon>
        <taxon>Agathobacter</taxon>
    </lineage>
</organism>
<dbReference type="RefSeq" id="WP_117718843.1">
    <property type="nucleotide sequence ID" value="NZ_QSTP01000008.1"/>
</dbReference>
<comment type="caution">
    <text evidence="2">The sequence shown here is derived from an EMBL/GenBank/DDBJ whole genome shotgun (WGS) entry which is preliminary data.</text>
</comment>
<evidence type="ECO:0000313" key="3">
    <source>
        <dbReference type="Proteomes" id="UP000260758"/>
    </source>
</evidence>
<evidence type="ECO:0000259" key="1">
    <source>
        <dbReference type="Pfam" id="PF00753"/>
    </source>
</evidence>
<evidence type="ECO:0000313" key="2">
    <source>
        <dbReference type="EMBL" id="RGM71331.1"/>
    </source>
</evidence>
<dbReference type="InterPro" id="IPR036866">
    <property type="entry name" value="RibonucZ/Hydroxyglut_hydro"/>
</dbReference>
<protein>
    <recommendedName>
        <fullName evidence="1">Metallo-beta-lactamase domain-containing protein</fullName>
    </recommendedName>
</protein>
<dbReference type="AlphaFoldDB" id="A0A3E4YA11"/>